<dbReference type="AlphaFoldDB" id="A4G2I0"/>
<gene>
    <name evidence="1" type="ordered locus">HEAR0507</name>
</gene>
<protein>
    <submittedName>
        <fullName evidence="1">Uncharacterized protein</fullName>
    </submittedName>
</protein>
<proteinExistence type="predicted"/>
<dbReference type="KEGG" id="har:HEAR0507"/>
<evidence type="ECO:0000313" key="1">
    <source>
        <dbReference type="EMBL" id="CAL60717.1"/>
    </source>
</evidence>
<sequence>MNALYLDQLLNGDTAVVLKIMKGDIGEDELGKLLAVAESEVARRAEIYTYWQQRMSAVQSVLKPGLIDYKKQSLESVIGQCQQAIPIKKVDTFALRAVRQLERIEQRGRLSGPSADELVEQADAYLALNDLVRAQAKAKAAVEIEKHHPRAWFIRVIVALKQRNSAHGKMRHYQIEATEIAEVISAHESMAHHLADEFAIEASERQEALDQLVPDALLHWPTRGRGQFDHPEWRAVVRDLLLAQVFRKVVLGGELYYSQMAFSLNGFEPEWHLKYDSVELFRSYDFVTDEDLPLSAVECKALRLLFEEHARYRSTFFGFENTDMLARDFQLLHLRWILRDAGYTQHWENWSQDVASYPSTSFELSILRNAVLGPLWVSHQARNGGTSSIFQILSRWQDCASKRRREQINERVLASLLIVCHHQLARSDFAGCWQTCSEAERLVDGKNNFGFGFAHPMEPMIMIPAKNARYWHYVKALTVVKAKYSGIVLDDEMTDMFNNAEYWRQEFSDQKTCFWNCSEEFEDGGGEEYLVAPYDIDLTDISNWEVPTRGRDIPFDNFSVSMPESVGKLSSS</sequence>
<evidence type="ECO:0000313" key="2">
    <source>
        <dbReference type="Proteomes" id="UP000006697"/>
    </source>
</evidence>
<dbReference type="eggNOG" id="ENOG5033SPH">
    <property type="taxonomic scope" value="Bacteria"/>
</dbReference>
<dbReference type="EMBL" id="CU207211">
    <property type="protein sequence ID" value="CAL60717.1"/>
    <property type="molecule type" value="Genomic_DNA"/>
</dbReference>
<keyword evidence="2" id="KW-1185">Reference proteome</keyword>
<name>A4G2I0_HERAR</name>
<dbReference type="Proteomes" id="UP000006697">
    <property type="component" value="Chromosome"/>
</dbReference>
<organism evidence="1 2">
    <name type="scientific">Herminiimonas arsenicoxydans</name>
    <dbReference type="NCBI Taxonomy" id="204773"/>
    <lineage>
        <taxon>Bacteria</taxon>
        <taxon>Pseudomonadati</taxon>
        <taxon>Pseudomonadota</taxon>
        <taxon>Betaproteobacteria</taxon>
        <taxon>Burkholderiales</taxon>
        <taxon>Oxalobacteraceae</taxon>
        <taxon>Herminiimonas</taxon>
    </lineage>
</organism>
<accession>A4G2I0</accession>
<reference evidence="1 2" key="1">
    <citation type="journal article" date="2007" name="PLoS Genet.">
        <title>A tale of two oxidation states: bacterial colonization of arsenic-rich environments.</title>
        <authorList>
            <person name="Muller D."/>
            <person name="Medigue C."/>
            <person name="Koechler S."/>
            <person name="Barbe V."/>
            <person name="Barakat M."/>
            <person name="Talla E."/>
            <person name="Bonnefoy V."/>
            <person name="Krin E."/>
            <person name="Arsene-Ploetze F."/>
            <person name="Carapito C."/>
            <person name="Chandler M."/>
            <person name="Cournoyer B."/>
            <person name="Cruveiller S."/>
            <person name="Dossat C."/>
            <person name="Duval S."/>
            <person name="Heymann M."/>
            <person name="Leize E."/>
            <person name="Lieutaud A."/>
            <person name="Lievremont D."/>
            <person name="Makita Y."/>
            <person name="Mangenot S."/>
            <person name="Nitschke W."/>
            <person name="Ortet P."/>
            <person name="Perdrial N."/>
            <person name="Schoepp B."/>
            <person name="Siguier N."/>
            <person name="Simeonova D.D."/>
            <person name="Rouy Z."/>
            <person name="Segurens B."/>
            <person name="Turlin E."/>
            <person name="Vallenet D."/>
            <person name="Van Dorsselaer A."/>
            <person name="Weiss S."/>
            <person name="Weissenbach J."/>
            <person name="Lett M.C."/>
            <person name="Danchin A."/>
            <person name="Bertin P.N."/>
        </authorList>
    </citation>
    <scope>NUCLEOTIDE SEQUENCE [LARGE SCALE GENOMIC DNA]</scope>
    <source>
        <strain evidence="2">ULPAs1</strain>
    </source>
</reference>
<dbReference type="HOGENOM" id="CLU_476315_0_0_4"/>